<dbReference type="OrthoDB" id="6214779at2"/>
<dbReference type="EMBL" id="FLRB01000015">
    <property type="protein sequence ID" value="SBT22180.1"/>
    <property type="molecule type" value="Genomic_DNA"/>
</dbReference>
<feature type="signal peptide" evidence="3">
    <location>
        <begin position="1"/>
        <end position="21"/>
    </location>
</feature>
<organism evidence="4 7">
    <name type="scientific">Marinomonas gallaica</name>
    <dbReference type="NCBI Taxonomy" id="1806667"/>
    <lineage>
        <taxon>Bacteria</taxon>
        <taxon>Pseudomonadati</taxon>
        <taxon>Pseudomonadota</taxon>
        <taxon>Gammaproteobacteria</taxon>
        <taxon>Oceanospirillales</taxon>
        <taxon>Oceanospirillaceae</taxon>
        <taxon>Marinomonas</taxon>
    </lineage>
</organism>
<evidence type="ECO:0000313" key="7">
    <source>
        <dbReference type="Proteomes" id="UP000092871"/>
    </source>
</evidence>
<dbReference type="InterPro" id="IPR018635">
    <property type="entry name" value="UPF0319"/>
</dbReference>
<name>A0A1C3JPD5_9GAMM</name>
<dbReference type="AlphaFoldDB" id="A0A1C3JPD5"/>
<accession>A0A1C3JPD5</accession>
<evidence type="ECO:0008006" key="8">
    <source>
        <dbReference type="Google" id="ProtNLM"/>
    </source>
</evidence>
<dbReference type="Pfam" id="PF09829">
    <property type="entry name" value="DUF2057"/>
    <property type="match status" value="1"/>
</dbReference>
<reference evidence="5 6" key="1">
    <citation type="submission" date="2016-06" db="EMBL/GenBank/DDBJ databases">
        <authorList>
            <person name="Rodrigo-Torres L."/>
            <person name="Arahal D.R."/>
        </authorList>
    </citation>
    <scope>NUCLEOTIDE SEQUENCE [LARGE SCALE GENOMIC DNA]</scope>
    <source>
        <strain evidence="5 6">CECT 5116</strain>
    </source>
</reference>
<reference evidence="4 7" key="2">
    <citation type="submission" date="2016-06" db="EMBL/GenBank/DDBJ databases">
        <authorList>
            <person name="Kjaerup R.B."/>
            <person name="Dalgaard T.S."/>
            <person name="Juul-Madsen H.R."/>
        </authorList>
    </citation>
    <scope>NUCLEOTIDE SEQUENCE [LARGE SCALE GENOMIC DNA]</scope>
    <source>
        <strain evidence="4 7">CECT 5115</strain>
    </source>
</reference>
<evidence type="ECO:0000313" key="6">
    <source>
        <dbReference type="Proteomes" id="UP000092840"/>
    </source>
</evidence>
<proteinExistence type="inferred from homology"/>
<keyword evidence="2 3" id="KW-0732">Signal</keyword>
<protein>
    <recommendedName>
        <fullName evidence="8">DUF2057 domain-containing protein</fullName>
    </recommendedName>
</protein>
<dbReference type="PANTHER" id="PTHR38108:SF1">
    <property type="entry name" value="UPF0319 PROTEIN YCCT"/>
    <property type="match status" value="1"/>
</dbReference>
<evidence type="ECO:0000256" key="1">
    <source>
        <dbReference type="ARBA" id="ARBA00008490"/>
    </source>
</evidence>
<comment type="similarity">
    <text evidence="1">Belongs to the UPF0319 family.</text>
</comment>
<evidence type="ECO:0000256" key="2">
    <source>
        <dbReference type="ARBA" id="ARBA00022729"/>
    </source>
</evidence>
<keyword evidence="6" id="KW-1185">Reference proteome</keyword>
<evidence type="ECO:0000313" key="4">
    <source>
        <dbReference type="EMBL" id="SBT16869.1"/>
    </source>
</evidence>
<evidence type="ECO:0000313" key="5">
    <source>
        <dbReference type="EMBL" id="SBT22180.1"/>
    </source>
</evidence>
<feature type="chain" id="PRO_5008676910" description="DUF2057 domain-containing protein" evidence="3">
    <location>
        <begin position="22"/>
        <end position="195"/>
    </location>
</feature>
<sequence>MKCWKHWLLSTAVIVAPLTQAGTLYVDKEIELLALDGRVIDALNTTPRDLKSGDHQFVFRYKNRVQDGGREIEFKTPPLLMNLNTLANDDIEILAPQLNTKSQAELYFSNRTVWQVKYANGSIKTIDYDQLTEKDLPKEAIQKVLDQYNKAQENDFYQVVESDEASNDLLKSIQLLYLQANQKQRNEIKEWIIKQ</sequence>
<evidence type="ECO:0000256" key="3">
    <source>
        <dbReference type="SAM" id="SignalP"/>
    </source>
</evidence>
<dbReference type="Proteomes" id="UP000092871">
    <property type="component" value="Unassembled WGS sequence"/>
</dbReference>
<dbReference type="PANTHER" id="PTHR38108">
    <property type="entry name" value="UPF0319 PROTEIN YCCT"/>
    <property type="match status" value="1"/>
</dbReference>
<dbReference type="RefSeq" id="WP_067032734.1">
    <property type="nucleotide sequence ID" value="NZ_FLRA01000005.1"/>
</dbReference>
<dbReference type="Proteomes" id="UP000092840">
    <property type="component" value="Unassembled WGS sequence"/>
</dbReference>
<dbReference type="EMBL" id="FLRA01000005">
    <property type="protein sequence ID" value="SBT16869.1"/>
    <property type="molecule type" value="Genomic_DNA"/>
</dbReference>
<gene>
    <name evidence="4" type="ORF">MGA5115_00955</name>
    <name evidence="5" type="ORF">MGA5116_02793</name>
</gene>